<proteinExistence type="predicted"/>
<keyword evidence="2" id="KW-0812">Transmembrane</keyword>
<evidence type="ECO:0000256" key="1">
    <source>
        <dbReference type="ARBA" id="ARBA00004370"/>
    </source>
</evidence>
<reference evidence="7" key="1">
    <citation type="submission" date="2023-06" db="EMBL/GenBank/DDBJ databases">
        <title>Genomic of Agaribacillus aureum.</title>
        <authorList>
            <person name="Wang G."/>
        </authorList>
    </citation>
    <scope>NUCLEOTIDE SEQUENCE</scope>
    <source>
        <strain evidence="7">BMA12</strain>
    </source>
</reference>
<dbReference type="PANTHER" id="PTHR12815:SF47">
    <property type="entry name" value="TRANSLOCATION AND ASSEMBLY MODULE SUBUNIT TAMA"/>
    <property type="match status" value="1"/>
</dbReference>
<gene>
    <name evidence="7" type="ORF">QQ020_17900</name>
</gene>
<accession>A0ABT8L862</accession>
<evidence type="ECO:0000256" key="5">
    <source>
        <dbReference type="ARBA" id="ARBA00023237"/>
    </source>
</evidence>
<evidence type="ECO:0000256" key="4">
    <source>
        <dbReference type="ARBA" id="ARBA00023136"/>
    </source>
</evidence>
<keyword evidence="3" id="KW-0732">Signal</keyword>
<comment type="caution">
    <text evidence="7">The sequence shown here is derived from an EMBL/GenBank/DDBJ whole genome shotgun (WGS) entry which is preliminary data.</text>
</comment>
<keyword evidence="4" id="KW-0472">Membrane</keyword>
<dbReference type="EMBL" id="JAUJEB010000004">
    <property type="protein sequence ID" value="MDN5213954.1"/>
    <property type="molecule type" value="Genomic_DNA"/>
</dbReference>
<evidence type="ECO:0000259" key="6">
    <source>
        <dbReference type="Pfam" id="PF01103"/>
    </source>
</evidence>
<evidence type="ECO:0000256" key="2">
    <source>
        <dbReference type="ARBA" id="ARBA00022692"/>
    </source>
</evidence>
<sequence>MKFFVRNSFLLLGILFTNCLGIRYLKDGESLLYKQEIKGGEDLNREEIASLFRQKSNHQFPIPFVWLHQQGLKAYDTAKIRRKIVAIESRFDKKIAENVDNPRKFNNLNAKKAAKIEAKEKVLEEGNLPMRWGEPLAVFDSVKTKETREQIDRYLHSKGYFHAVTDYSINYKGRKATVVYNITTGQSFKINNIAYQTKDTTIARLLDEKKPESFLKTGKNYEQSAFTAERDRIDILLKDNGYFNFSKQYIVFEVDSLKGNYQLDVLTIVNTPFGESRHEVYQIDTVKFRTDANIVSLNNQRTQQEYNNVIYEYYRKRFSKKVLDSRLFIYPGQTYSRSKTFNTQRQLANLDMFRFVNINYDTTGGRMVANIFASPLKKFQTSNEIGIGINVTEGFPGPFYNMVFKNRNLFGGLEILEFNGRLGVEGLPVTGEQQEIYSSQEISGNFSLTFPQFIVPFSNRIRSSLGTLNPKTRITVGDTYINRPDYRRNNLNGSIGYSWLKNNKQFIFTLDELSLINSSISDEFREELEDRQRQGSNLFRSFEPSFVSSMSLLTNINFNGYGLNNKKAAFLKIFFESGGTTLNLLSQARLDSIFSDLEYYKYIKLNLDFRRTLPVSRQSTLAYRLNLGMAKPYSNNKVLPYEKYFFAGGSNGIRAWRPRRLGPGSFTPLDSANQYDDRFEQFGEIILEASLEIRRNLFGFVDGAFFIDAGNIWTFEEEEDREGGKFEFDSFYKELAIGSGLGLRFDFSFLVLRFDGAFKIYDPARAEGSRFIFNKKFKNEVFDTQDVFVINIGIGYPF</sequence>
<dbReference type="RefSeq" id="WP_346759293.1">
    <property type="nucleotide sequence ID" value="NZ_JAUJEB010000004.1"/>
</dbReference>
<dbReference type="PANTHER" id="PTHR12815">
    <property type="entry name" value="SORTING AND ASSEMBLY MACHINERY SAMM50 PROTEIN FAMILY MEMBER"/>
    <property type="match status" value="1"/>
</dbReference>
<feature type="domain" description="Bacterial surface antigen (D15)" evidence="6">
    <location>
        <begin position="601"/>
        <end position="774"/>
    </location>
</feature>
<dbReference type="Proteomes" id="UP001172083">
    <property type="component" value="Unassembled WGS sequence"/>
</dbReference>
<dbReference type="InterPro" id="IPR000184">
    <property type="entry name" value="Bac_surfAg_D15"/>
</dbReference>
<evidence type="ECO:0000256" key="3">
    <source>
        <dbReference type="ARBA" id="ARBA00022729"/>
    </source>
</evidence>
<comment type="subcellular location">
    <subcellularLocation>
        <location evidence="1">Membrane</location>
    </subcellularLocation>
</comment>
<dbReference type="InterPro" id="IPR039910">
    <property type="entry name" value="D15-like"/>
</dbReference>
<name>A0ABT8L862_9BACT</name>
<keyword evidence="5" id="KW-0998">Cell outer membrane</keyword>
<dbReference type="Gene3D" id="2.40.160.50">
    <property type="entry name" value="membrane protein fhac: a member of the omp85/tpsb transporter family"/>
    <property type="match status" value="1"/>
</dbReference>
<protein>
    <submittedName>
        <fullName evidence="7">BamA/TamA family outer membrane protein</fullName>
    </submittedName>
</protein>
<organism evidence="7 8">
    <name type="scientific">Agaribacillus aureus</name>
    <dbReference type="NCBI Taxonomy" id="3051825"/>
    <lineage>
        <taxon>Bacteria</taxon>
        <taxon>Pseudomonadati</taxon>
        <taxon>Bacteroidota</taxon>
        <taxon>Cytophagia</taxon>
        <taxon>Cytophagales</taxon>
        <taxon>Splendidivirgaceae</taxon>
        <taxon>Agaribacillus</taxon>
    </lineage>
</organism>
<evidence type="ECO:0000313" key="7">
    <source>
        <dbReference type="EMBL" id="MDN5213954.1"/>
    </source>
</evidence>
<dbReference type="Pfam" id="PF01103">
    <property type="entry name" value="Omp85"/>
    <property type="match status" value="1"/>
</dbReference>
<keyword evidence="8" id="KW-1185">Reference proteome</keyword>
<evidence type="ECO:0000313" key="8">
    <source>
        <dbReference type="Proteomes" id="UP001172083"/>
    </source>
</evidence>